<name>A0A388T8K2_TERA1</name>
<protein>
    <submittedName>
        <fullName evidence="2">Antitoxin AbiEi</fullName>
    </submittedName>
</protein>
<reference evidence="2 3" key="1">
    <citation type="journal article" date="2019" name="ISME J.">
        <title>Genome analyses of uncultured TG2/ZB3 bacteria in 'Margulisbacteria' specifically attached to ectosymbiotic spirochetes of protists in the termite gut.</title>
        <authorList>
            <person name="Utami Y.D."/>
            <person name="Kuwahara H."/>
            <person name="Igai K."/>
            <person name="Murakami T."/>
            <person name="Sugaya K."/>
            <person name="Morikawa T."/>
            <person name="Nagura Y."/>
            <person name="Yuki M."/>
            <person name="Deevong P."/>
            <person name="Inoue T."/>
            <person name="Kihara K."/>
            <person name="Lo N."/>
            <person name="Yamada A."/>
            <person name="Ohkuma M."/>
            <person name="Hongoh Y."/>
        </authorList>
    </citation>
    <scope>NUCLEOTIDE SEQUENCE [LARGE SCALE GENOMIC DNA]</scope>
    <source>
        <strain evidence="2">NkOx7-01</strain>
    </source>
</reference>
<gene>
    <name evidence="2" type="ORF">NO1_0398</name>
</gene>
<comment type="caution">
    <text evidence="2">The sequence shown here is derived from an EMBL/GenBank/DDBJ whole genome shotgun (WGS) entry which is preliminary data.</text>
</comment>
<proteinExistence type="predicted"/>
<evidence type="ECO:0000313" key="2">
    <source>
        <dbReference type="EMBL" id="GBR72942.1"/>
    </source>
</evidence>
<feature type="domain" description="Transcriptional regulator AbiEi antitoxin N-terminal" evidence="1">
    <location>
        <begin position="5"/>
        <end position="97"/>
    </location>
</feature>
<keyword evidence="3" id="KW-1185">Reference proteome</keyword>
<evidence type="ECO:0000259" key="1">
    <source>
        <dbReference type="Pfam" id="PF17194"/>
    </source>
</evidence>
<accession>A0A388T8K2</accession>
<dbReference type="InterPro" id="IPR033455">
    <property type="entry name" value="AbiEi_3_N"/>
</dbReference>
<dbReference type="InterPro" id="IPR021561">
    <property type="entry name" value="AbiEi_3"/>
</dbReference>
<sequence>MKKNRNKLQALLAYERGQPLFYKYLRNNGFTSQLLQKYRKSNWLERVAPEVYKHTDKPLSPLLSIKAMQEQEFKHKLDFVLGGQSALYLQGVRHFLKKAQTYYVFRTDQSRTPHLKWLKSQKIYNVVAMPLFKTRRPLVDSVVNIEGLIVSSPERALLEMAYLVPTKADYDEFVKLMELCPSLRSNLLQTLLEKCVSIKAKRLFLYVASTVNHPWYKKLNETKIDLGTGARQLVVGGKYIGRYAICVPEGSNFG</sequence>
<dbReference type="Pfam" id="PF17194">
    <property type="entry name" value="AbiEi_3_N"/>
    <property type="match status" value="1"/>
</dbReference>
<dbReference type="EMBL" id="BGZN01000004">
    <property type="protein sequence ID" value="GBR72942.1"/>
    <property type="molecule type" value="Genomic_DNA"/>
</dbReference>
<dbReference type="Proteomes" id="UP000269352">
    <property type="component" value="Unassembled WGS sequence"/>
</dbReference>
<evidence type="ECO:0000313" key="3">
    <source>
        <dbReference type="Proteomes" id="UP000269352"/>
    </source>
</evidence>
<dbReference type="Pfam" id="PF11459">
    <property type="entry name" value="AbiEi_3"/>
    <property type="match status" value="1"/>
</dbReference>
<dbReference type="AlphaFoldDB" id="A0A388T8K2"/>
<organism evidence="2 3">
    <name type="scientific">Termititenax aidoneus</name>
    <dbReference type="NCBI Taxonomy" id="2218524"/>
    <lineage>
        <taxon>Bacteria</taxon>
        <taxon>Bacillati</taxon>
        <taxon>Candidatus Margulisiibacteriota</taxon>
        <taxon>Candidatus Termititenacia</taxon>
        <taxon>Candidatus Termititenacales</taxon>
        <taxon>Candidatus Termititenacaceae</taxon>
        <taxon>Candidatus Termititenax</taxon>
    </lineage>
</organism>